<protein>
    <recommendedName>
        <fullName evidence="1">Heterokaryon incompatibility domain-containing protein</fullName>
    </recommendedName>
</protein>
<dbReference type="Proteomes" id="UP000481858">
    <property type="component" value="Unassembled WGS sequence"/>
</dbReference>
<dbReference type="PANTHER" id="PTHR24148:SF73">
    <property type="entry name" value="HET DOMAIN PROTEIN (AFU_ORTHOLOGUE AFUA_8G01020)"/>
    <property type="match status" value="1"/>
</dbReference>
<organism evidence="2 3">
    <name type="scientific">Xylaria multiplex</name>
    <dbReference type="NCBI Taxonomy" id="323545"/>
    <lineage>
        <taxon>Eukaryota</taxon>
        <taxon>Fungi</taxon>
        <taxon>Dikarya</taxon>
        <taxon>Ascomycota</taxon>
        <taxon>Pezizomycotina</taxon>
        <taxon>Sordariomycetes</taxon>
        <taxon>Xylariomycetidae</taxon>
        <taxon>Xylariales</taxon>
        <taxon>Xylariaceae</taxon>
        <taxon>Xylaria</taxon>
    </lineage>
</organism>
<dbReference type="InterPro" id="IPR010730">
    <property type="entry name" value="HET"/>
</dbReference>
<keyword evidence="3" id="KW-1185">Reference proteome</keyword>
<dbReference type="OrthoDB" id="4850726at2759"/>
<proteinExistence type="predicted"/>
<accession>A0A7C8IUC8</accession>
<evidence type="ECO:0000313" key="2">
    <source>
        <dbReference type="EMBL" id="KAF2966662.1"/>
    </source>
</evidence>
<dbReference type="PANTHER" id="PTHR24148">
    <property type="entry name" value="ANKYRIN REPEAT DOMAIN-CONTAINING PROTEIN 39 HOMOLOG-RELATED"/>
    <property type="match status" value="1"/>
</dbReference>
<dbReference type="AlphaFoldDB" id="A0A7C8IUC8"/>
<evidence type="ECO:0000259" key="1">
    <source>
        <dbReference type="Pfam" id="PF06985"/>
    </source>
</evidence>
<gene>
    <name evidence="2" type="ORF">GQX73_g6923</name>
</gene>
<evidence type="ECO:0000313" key="3">
    <source>
        <dbReference type="Proteomes" id="UP000481858"/>
    </source>
</evidence>
<dbReference type="Pfam" id="PF26639">
    <property type="entry name" value="Het-6_barrel"/>
    <property type="match status" value="1"/>
</dbReference>
<dbReference type="EMBL" id="WUBL01000084">
    <property type="protein sequence ID" value="KAF2966662.1"/>
    <property type="molecule type" value="Genomic_DNA"/>
</dbReference>
<comment type="caution">
    <text evidence="2">The sequence shown here is derived from an EMBL/GenBank/DDBJ whole genome shotgun (WGS) entry which is preliminary data.</text>
</comment>
<dbReference type="Pfam" id="PF06985">
    <property type="entry name" value="HET"/>
    <property type="match status" value="1"/>
</dbReference>
<name>A0A7C8IUC8_9PEZI</name>
<dbReference type="InterPro" id="IPR052895">
    <property type="entry name" value="HetReg/Transcr_Mod"/>
</dbReference>
<dbReference type="InParanoid" id="A0A7C8IUC8"/>
<reference evidence="2 3" key="1">
    <citation type="submission" date="2019-12" db="EMBL/GenBank/DDBJ databases">
        <title>Draft genome sequence of the ascomycete Xylaria multiplex DSM 110363.</title>
        <authorList>
            <person name="Buettner E."/>
            <person name="Kellner H."/>
        </authorList>
    </citation>
    <scope>NUCLEOTIDE SEQUENCE [LARGE SCALE GENOMIC DNA]</scope>
    <source>
        <strain evidence="2 3">DSM 110363</strain>
    </source>
</reference>
<sequence length="572" mass="65112">MWIDAICIDQSNIDERNIQVTRIADIFSQASQVIVWLDPPDEMAETAIQVLNKIGQSLEMPLWENRVLPSPGSTTDWYHRHFEMPLTSKEWDSILHLCKLPWFRRVWVVQEALLGRMHTILRCGQSDISLNVFGCALSAITRNDHVSDKIRGAMVRILDLCLFRHEQASAKRALVLAARRFCSDPRDRVYGLLGILSVGLRQKIQPDYNTPTQEVLTNCALAYIDHVRRLEVLDLCATVRPLTKNGPSWVFDPCDENRRQGWYLTVGLWAGQFCAHFSESVATQTSPGVLSVLGLKVTKVLTTTPRAPAWWDYTSSELDYRSCIQAVRDWEPANLYNATYATGESLLRAYARTLAFDMVNDRMQSKDFFPSLDKWQEQNSKNALFGDVAKRGEFALPDIPVQDRTTITRLFGMRLMTCGNGFIGLCPTETKPDDLICVFLGYESAVVLRKQNDGNYKFVGPCYLHGASDGNTLLGPLPTPWRVQRFPNSNGHYLVCRFYNPDTGVLCDEDPRLEPLGEDWERLELRDWTADDPEIFQEFRHKPTGKIIKSDPRLSPEALRKRGVALETFSLS</sequence>
<feature type="domain" description="Heterokaryon incompatibility" evidence="1">
    <location>
        <begin position="1"/>
        <end position="111"/>
    </location>
</feature>